<protein>
    <submittedName>
        <fullName evidence="1">Uncharacterized protein</fullName>
    </submittedName>
</protein>
<organism evidence="1 2">
    <name type="scientific">Pseudomonas eucalypticola</name>
    <dbReference type="NCBI Taxonomy" id="2599595"/>
    <lineage>
        <taxon>Bacteria</taxon>
        <taxon>Pseudomonadati</taxon>
        <taxon>Pseudomonadota</taxon>
        <taxon>Gammaproteobacteria</taxon>
        <taxon>Pseudomonadales</taxon>
        <taxon>Pseudomonadaceae</taxon>
        <taxon>Pseudomonas</taxon>
    </lineage>
</organism>
<evidence type="ECO:0000313" key="1">
    <source>
        <dbReference type="EMBL" id="QKZ03754.1"/>
    </source>
</evidence>
<proteinExistence type="predicted"/>
<dbReference type="KEGG" id="pez:HWQ56_08140"/>
<dbReference type="AlphaFoldDB" id="A0A7D5D5K3"/>
<reference evidence="1 2" key="1">
    <citation type="submission" date="2020-06" db="EMBL/GenBank/DDBJ databases">
        <title>Pseudomonas eucalypticola sp. nov., an endophyte of Eucalyptus dunnii leaves with biocontrol ability of eucalyptus leaf blight.</title>
        <authorList>
            <person name="Liu Y."/>
            <person name="Song Z."/>
            <person name="Zeng H."/>
            <person name="Lu M."/>
            <person name="Wang X."/>
            <person name="Lian X."/>
            <person name="Zhang Q."/>
        </authorList>
    </citation>
    <scope>NUCLEOTIDE SEQUENCE [LARGE SCALE GENOMIC DNA]</scope>
    <source>
        <strain evidence="1 2">NP-1</strain>
    </source>
</reference>
<dbReference type="RefSeq" id="WP_158159285.1">
    <property type="nucleotide sequence ID" value="NZ_CP056030.1"/>
</dbReference>
<keyword evidence="2" id="KW-1185">Reference proteome</keyword>
<accession>A0A7D5D5K3</accession>
<sequence length="165" mass="18028">MDDLLKAGSFTAKVYCDTPGYLGALSHTSSGEPGQSGWLVRRGGSGGTLELCFNYLEHTADRIHYRITAAPGGDYGGAGLGVSARGYLGFYHLASVGFWKVEVLEYDEQAQAFSFSWRDQWGHRVSITQEGLTLKPAYPGARPTIAQYLCIGREGAWPLQFRAEL</sequence>
<evidence type="ECO:0000313" key="2">
    <source>
        <dbReference type="Proteomes" id="UP000509568"/>
    </source>
</evidence>
<dbReference type="Proteomes" id="UP000509568">
    <property type="component" value="Chromosome"/>
</dbReference>
<name>A0A7D5D5K3_9PSED</name>
<dbReference type="EMBL" id="CP056030">
    <property type="protein sequence ID" value="QKZ03754.1"/>
    <property type="molecule type" value="Genomic_DNA"/>
</dbReference>
<gene>
    <name evidence="1" type="ORF">HWQ56_08140</name>
</gene>